<evidence type="ECO:0000256" key="1">
    <source>
        <dbReference type="SAM" id="SignalP"/>
    </source>
</evidence>
<evidence type="ECO:0000313" key="3">
    <source>
        <dbReference type="WBParaSite" id="MBELARI_LOCUS13902"/>
    </source>
</evidence>
<protein>
    <submittedName>
        <fullName evidence="3">Uncharacterized protein</fullName>
    </submittedName>
</protein>
<keyword evidence="1" id="KW-0732">Signal</keyword>
<evidence type="ECO:0000313" key="2">
    <source>
        <dbReference type="Proteomes" id="UP000887575"/>
    </source>
</evidence>
<organism evidence="2 3">
    <name type="scientific">Mesorhabditis belari</name>
    <dbReference type="NCBI Taxonomy" id="2138241"/>
    <lineage>
        <taxon>Eukaryota</taxon>
        <taxon>Metazoa</taxon>
        <taxon>Ecdysozoa</taxon>
        <taxon>Nematoda</taxon>
        <taxon>Chromadorea</taxon>
        <taxon>Rhabditida</taxon>
        <taxon>Rhabditina</taxon>
        <taxon>Rhabditomorpha</taxon>
        <taxon>Rhabditoidea</taxon>
        <taxon>Rhabditidae</taxon>
        <taxon>Mesorhabditinae</taxon>
        <taxon>Mesorhabditis</taxon>
    </lineage>
</organism>
<feature type="chain" id="PRO_5041944265" evidence="1">
    <location>
        <begin position="19"/>
        <end position="149"/>
    </location>
</feature>
<keyword evidence="2" id="KW-1185">Reference proteome</keyword>
<dbReference type="WBParaSite" id="MBELARI_LOCUS13902">
    <property type="protein sequence ID" value="MBELARI_LOCUS13902"/>
    <property type="gene ID" value="MBELARI_LOCUS13902"/>
</dbReference>
<dbReference type="AlphaFoldDB" id="A0AAF3EIU4"/>
<reference evidence="3" key="1">
    <citation type="submission" date="2024-02" db="UniProtKB">
        <authorList>
            <consortium name="WormBaseParasite"/>
        </authorList>
    </citation>
    <scope>IDENTIFICATION</scope>
</reference>
<accession>A0AAF3EIU4</accession>
<name>A0AAF3EIU4_9BILA</name>
<feature type="signal peptide" evidence="1">
    <location>
        <begin position="1"/>
        <end position="18"/>
    </location>
</feature>
<sequence>MLLTVNIFLLLLAISTQSEVTFQVDLVPICANGAYPPSPPYVSLLEADNIRDDLEYSTFCRTSCTLLTHDDSDWSPSMEFYLRVNYTCGESGEQRACYYFVSTPNDRSFYSKVKLSLGDPLDQQSSSNVQFDTVDKCEHSNGRRRMKKL</sequence>
<proteinExistence type="predicted"/>
<dbReference type="Proteomes" id="UP000887575">
    <property type="component" value="Unassembled WGS sequence"/>
</dbReference>